<evidence type="ECO:0000256" key="2">
    <source>
        <dbReference type="SAM" id="MobiDB-lite"/>
    </source>
</evidence>
<dbReference type="HOGENOM" id="CLU_011428_0_0_1"/>
<dbReference type="Pfam" id="PF15456">
    <property type="entry name" value="Uds1"/>
    <property type="match status" value="1"/>
</dbReference>
<feature type="compositionally biased region" description="Low complexity" evidence="2">
    <location>
        <begin position="119"/>
        <end position="137"/>
    </location>
</feature>
<name>A0A0C3B230_SERVB</name>
<feature type="region of interest" description="Disordered" evidence="2">
    <location>
        <begin position="1"/>
        <end position="147"/>
    </location>
</feature>
<feature type="domain" description="Up-regulated during septation protein 1" evidence="3">
    <location>
        <begin position="155"/>
        <end position="264"/>
    </location>
</feature>
<dbReference type="STRING" id="933852.A0A0C3B230"/>
<dbReference type="GO" id="GO:0016460">
    <property type="term" value="C:myosin II complex"/>
    <property type="evidence" value="ECO:0007669"/>
    <property type="project" value="TreeGrafter"/>
</dbReference>
<feature type="compositionally biased region" description="Polar residues" evidence="2">
    <location>
        <begin position="67"/>
        <end position="88"/>
    </location>
</feature>
<evidence type="ECO:0000313" key="4">
    <source>
        <dbReference type="EMBL" id="KIM25576.1"/>
    </source>
</evidence>
<reference evidence="4 5" key="1">
    <citation type="submission" date="2014-04" db="EMBL/GenBank/DDBJ databases">
        <authorList>
            <consortium name="DOE Joint Genome Institute"/>
            <person name="Kuo A."/>
            <person name="Zuccaro A."/>
            <person name="Kohler A."/>
            <person name="Nagy L.G."/>
            <person name="Floudas D."/>
            <person name="Copeland A."/>
            <person name="Barry K.W."/>
            <person name="Cichocki N."/>
            <person name="Veneault-Fourrey C."/>
            <person name="LaButti K."/>
            <person name="Lindquist E.A."/>
            <person name="Lipzen A."/>
            <person name="Lundell T."/>
            <person name="Morin E."/>
            <person name="Murat C."/>
            <person name="Sun H."/>
            <person name="Tunlid A."/>
            <person name="Henrissat B."/>
            <person name="Grigoriev I.V."/>
            <person name="Hibbett D.S."/>
            <person name="Martin F."/>
            <person name="Nordberg H.P."/>
            <person name="Cantor M.N."/>
            <person name="Hua S.X."/>
        </authorList>
    </citation>
    <scope>NUCLEOTIDE SEQUENCE [LARGE SCALE GENOMIC DNA]</scope>
    <source>
        <strain evidence="4 5">MAFF 305830</strain>
    </source>
</reference>
<dbReference type="InterPro" id="IPR029191">
    <property type="entry name" value="Uds1"/>
</dbReference>
<evidence type="ECO:0000259" key="3">
    <source>
        <dbReference type="Pfam" id="PF15456"/>
    </source>
</evidence>
<feature type="compositionally biased region" description="Low complexity" evidence="2">
    <location>
        <begin position="44"/>
        <end position="66"/>
    </location>
</feature>
<dbReference type="GO" id="GO:0032982">
    <property type="term" value="C:myosin filament"/>
    <property type="evidence" value="ECO:0007669"/>
    <property type="project" value="TreeGrafter"/>
</dbReference>
<dbReference type="GO" id="GO:0000146">
    <property type="term" value="F:microfilament motor activity"/>
    <property type="evidence" value="ECO:0007669"/>
    <property type="project" value="TreeGrafter"/>
</dbReference>
<dbReference type="GO" id="GO:0051015">
    <property type="term" value="F:actin filament binding"/>
    <property type="evidence" value="ECO:0007669"/>
    <property type="project" value="TreeGrafter"/>
</dbReference>
<organism evidence="4 5">
    <name type="scientific">Serendipita vermifera MAFF 305830</name>
    <dbReference type="NCBI Taxonomy" id="933852"/>
    <lineage>
        <taxon>Eukaryota</taxon>
        <taxon>Fungi</taxon>
        <taxon>Dikarya</taxon>
        <taxon>Basidiomycota</taxon>
        <taxon>Agaricomycotina</taxon>
        <taxon>Agaricomycetes</taxon>
        <taxon>Sebacinales</taxon>
        <taxon>Serendipitaceae</taxon>
        <taxon>Serendipita</taxon>
    </lineage>
</organism>
<feature type="compositionally biased region" description="Polar residues" evidence="2">
    <location>
        <begin position="22"/>
        <end position="43"/>
    </location>
</feature>
<keyword evidence="5" id="KW-1185">Reference proteome</keyword>
<dbReference type="PANTHER" id="PTHR45615">
    <property type="entry name" value="MYOSIN HEAVY CHAIN, NON-MUSCLE"/>
    <property type="match status" value="1"/>
</dbReference>
<feature type="coiled-coil region" evidence="1">
    <location>
        <begin position="348"/>
        <end position="495"/>
    </location>
</feature>
<feature type="compositionally biased region" description="Low complexity" evidence="2">
    <location>
        <begin position="615"/>
        <end position="627"/>
    </location>
</feature>
<sequence>MNGVRRLFGQAPGASTAVEQPLNISIPNDTNTSWSPQTSKSNNAGPSSARTPSPASASAPYGTSTSNRFNNTASPTTSARAPSRQDSNPFALDEIASMSSTTRSASRGAKRKTGGGPSGHSKASSSLSRSIAYTSSSPPVPGSVPAGTTKDELIIELLASEAVVDSRDCEILGAEQVEQLKKELKALSSRQTAAAKKLTLETKLRDAALSLNKLHPSNGEPNSAALDAANAKVDAAQTALSKLAEQSNIIHKRLLEHRTAVLSYSLSRLESLVKPAPANDTFSSGRTTPANQGTSMNHGMFSADSPTSAVTNMSLSNRARFEGAHLFAGHAEAKLPNMPKPFRSVAQASALEEQIATLQEQLRNAVDEKEELAREAEELRTERKQEAAKLAEADTTISGLRSDLHRMSSMSKQVRTLEDERRQWEEVRTQMERDLEQAERSQKGVGEQVERELKQVKETLERERREREAERIAWEDERMDEAARLQGEIDELRDREAAAASSRSADVELDMASERLQALIRTHDIQLSPSQRREMSVLVLTNALSSHLDSIKEGVQKRKAEKDEWDAARRRLEADLAAALKRPETLSRELEESRQETRTLEERLRDVQNGRPVPSKSNSMGSDPGSSNGSGGRSSEDMDRMMSTLRSLWCLLPSRETRAAKAGYGRAGSPTSPLHTITGKAGGRLGDGMSGPSLSDLDVRALKALYDPRANSPSPIFNTLSHPGDFTLEGFAQRVQALVADDRAIIERLLRFAQAHDLLKNNAERAQKLAQESSQGLETYSKQVKSLEERNLTLVAKQTNLLDEINQLQGAVQRAQREKRQIELELQDQGVTLQSLADANKTLSARALSLAEEVATAPESMRIKMEAQLTEVRRQLKEAIEEIEAMRGSDQGQKAALLDELNVVQGENTKLREQLRLEQRKNGK</sequence>
<reference evidence="5" key="2">
    <citation type="submission" date="2015-01" db="EMBL/GenBank/DDBJ databases">
        <title>Evolutionary Origins and Diversification of the Mycorrhizal Mutualists.</title>
        <authorList>
            <consortium name="DOE Joint Genome Institute"/>
            <consortium name="Mycorrhizal Genomics Consortium"/>
            <person name="Kohler A."/>
            <person name="Kuo A."/>
            <person name="Nagy L.G."/>
            <person name="Floudas D."/>
            <person name="Copeland A."/>
            <person name="Barry K.W."/>
            <person name="Cichocki N."/>
            <person name="Veneault-Fourrey C."/>
            <person name="LaButti K."/>
            <person name="Lindquist E.A."/>
            <person name="Lipzen A."/>
            <person name="Lundell T."/>
            <person name="Morin E."/>
            <person name="Murat C."/>
            <person name="Riley R."/>
            <person name="Ohm R."/>
            <person name="Sun H."/>
            <person name="Tunlid A."/>
            <person name="Henrissat B."/>
            <person name="Grigoriev I.V."/>
            <person name="Hibbett D.S."/>
            <person name="Martin F."/>
        </authorList>
    </citation>
    <scope>NUCLEOTIDE SEQUENCE [LARGE SCALE GENOMIC DNA]</scope>
    <source>
        <strain evidence="5">MAFF 305830</strain>
    </source>
</reference>
<evidence type="ECO:0000256" key="1">
    <source>
        <dbReference type="SAM" id="Coils"/>
    </source>
</evidence>
<feature type="compositionally biased region" description="Basic and acidic residues" evidence="2">
    <location>
        <begin position="586"/>
        <end position="608"/>
    </location>
</feature>
<dbReference type="PANTHER" id="PTHR45615:SF40">
    <property type="entry name" value="MYOSIN HEAVY CHAIN, NON-MUSCLE"/>
    <property type="match status" value="1"/>
</dbReference>
<protein>
    <recommendedName>
        <fullName evidence="3">Up-regulated during septation protein 1 domain-containing protein</fullName>
    </recommendedName>
</protein>
<feature type="region of interest" description="Disordered" evidence="2">
    <location>
        <begin position="586"/>
        <end position="637"/>
    </location>
</feature>
<feature type="coiled-coil region" evidence="1">
    <location>
        <begin position="862"/>
        <end position="921"/>
    </location>
</feature>
<proteinExistence type="predicted"/>
<keyword evidence="1" id="KW-0175">Coiled coil</keyword>
<dbReference type="EMBL" id="KN824313">
    <property type="protein sequence ID" value="KIM25576.1"/>
    <property type="molecule type" value="Genomic_DNA"/>
</dbReference>
<dbReference type="Proteomes" id="UP000054097">
    <property type="component" value="Unassembled WGS sequence"/>
</dbReference>
<dbReference type="AlphaFoldDB" id="A0A0C3B230"/>
<gene>
    <name evidence="4" type="ORF">M408DRAFT_26124</name>
</gene>
<evidence type="ECO:0000313" key="5">
    <source>
        <dbReference type="Proteomes" id="UP000054097"/>
    </source>
</evidence>
<dbReference type="OrthoDB" id="5569911at2759"/>
<accession>A0A0C3B230</accession>
<dbReference type="GO" id="GO:0005737">
    <property type="term" value="C:cytoplasm"/>
    <property type="evidence" value="ECO:0007669"/>
    <property type="project" value="TreeGrafter"/>
</dbReference>
<feature type="coiled-coil region" evidence="1">
    <location>
        <begin position="770"/>
        <end position="832"/>
    </location>
</feature>
<feature type="compositionally biased region" description="Low complexity" evidence="2">
    <location>
        <begin position="96"/>
        <end position="107"/>
    </location>
</feature>